<organism evidence="1 2">
    <name type="scientific">Ochrobactrum soli</name>
    <dbReference type="NCBI Taxonomy" id="2448455"/>
    <lineage>
        <taxon>Bacteria</taxon>
        <taxon>Pseudomonadati</taxon>
        <taxon>Pseudomonadota</taxon>
        <taxon>Alphaproteobacteria</taxon>
        <taxon>Hyphomicrobiales</taxon>
        <taxon>Brucellaceae</taxon>
        <taxon>Brucella/Ochrobactrum group</taxon>
        <taxon>Ochrobactrum</taxon>
    </lineage>
</organism>
<reference evidence="2" key="1">
    <citation type="submission" date="2017-12" db="EMBL/GenBank/DDBJ databases">
        <authorList>
            <person name="Diaz M."/>
        </authorList>
    </citation>
    <scope>NUCLEOTIDE SEQUENCE [LARGE SCALE GENOMIC DNA]</scope>
    <source>
        <strain evidence="2">FI11154</strain>
    </source>
</reference>
<proteinExistence type="predicted"/>
<accession>A0A2P9HEM5</accession>
<gene>
    <name evidence="1" type="ORF">OHAE_5022</name>
</gene>
<evidence type="ECO:0000313" key="2">
    <source>
        <dbReference type="Proteomes" id="UP000246073"/>
    </source>
</evidence>
<evidence type="ECO:0000313" key="1">
    <source>
        <dbReference type="EMBL" id="SPL62230.1"/>
    </source>
</evidence>
<dbReference type="AlphaFoldDB" id="A0A2P9HEM5"/>
<dbReference type="EMBL" id="OOFM01000001">
    <property type="protein sequence ID" value="SPL62230.1"/>
    <property type="molecule type" value="Genomic_DNA"/>
</dbReference>
<dbReference type="Proteomes" id="UP000246073">
    <property type="component" value="Unassembled WGS sequence"/>
</dbReference>
<protein>
    <submittedName>
        <fullName evidence="1">Uncharacterized protein</fullName>
    </submittedName>
</protein>
<sequence>MRGLQASDIAPDSIGGLAQLAMNGRGEAVTGKMMKVADRVVNGCETLQMSR</sequence>
<name>A0A2P9HEM5_9HYPH</name>